<evidence type="ECO:0000313" key="1">
    <source>
        <dbReference type="EMBL" id="KAF3502602.1"/>
    </source>
</evidence>
<sequence length="400" mass="46650">MQVDQTTERRTLMRRKEKVLKHLKRGVNEKEMDSFTKRVLRIHLDKLFEEAYFTHRLWMFFRETKETELDIRRIFNQARENMKQRITLKKKSDPVKFAVPCLLKGIEFPCVLCDTSSSVIILPKIGNALVPVNFHVMDNKLNMNHSTTWESFHGYSRSSCNMQTNQLSCYCKFEAEYETEYEASIDSRTHTSIDSAIQPTIDNHPMDSIDIIPANETFTLPVHCYPSFGVNTQPHTSIDYHHGDMTSRQGDYSIEDYHREKTIEYCGFSIDEEGVLHTSHADTLITHQFPRDPEKARAMNERILNISKEDIAEVIGINGSKNFLDTQNRVEDLPSIDEGDAPSIDGQSKFRRRALHQNRKRKPRWESRVEYGVYRDEDGFEHAEDGRIILLSKEDIRAIL</sequence>
<gene>
    <name evidence="1" type="ORF">F2Q69_00042802</name>
</gene>
<comment type="caution">
    <text evidence="1">The sequence shown here is derived from an EMBL/GenBank/DDBJ whole genome shotgun (WGS) entry which is preliminary data.</text>
</comment>
<dbReference type="AlphaFoldDB" id="A0A8S9NEX3"/>
<reference evidence="1" key="1">
    <citation type="submission" date="2019-12" db="EMBL/GenBank/DDBJ databases">
        <title>Genome sequencing and annotation of Brassica cretica.</title>
        <authorList>
            <person name="Studholme D.J."/>
            <person name="Sarris P."/>
        </authorList>
    </citation>
    <scope>NUCLEOTIDE SEQUENCE</scope>
    <source>
        <strain evidence="1">PFS-109/04</strain>
        <tissue evidence="1">Leaf</tissue>
    </source>
</reference>
<proteinExistence type="predicted"/>
<organism evidence="1 2">
    <name type="scientific">Brassica cretica</name>
    <name type="common">Mustard</name>
    <dbReference type="NCBI Taxonomy" id="69181"/>
    <lineage>
        <taxon>Eukaryota</taxon>
        <taxon>Viridiplantae</taxon>
        <taxon>Streptophyta</taxon>
        <taxon>Embryophyta</taxon>
        <taxon>Tracheophyta</taxon>
        <taxon>Spermatophyta</taxon>
        <taxon>Magnoliopsida</taxon>
        <taxon>eudicotyledons</taxon>
        <taxon>Gunneridae</taxon>
        <taxon>Pentapetalae</taxon>
        <taxon>rosids</taxon>
        <taxon>malvids</taxon>
        <taxon>Brassicales</taxon>
        <taxon>Brassicaceae</taxon>
        <taxon>Brassiceae</taxon>
        <taxon>Brassica</taxon>
    </lineage>
</organism>
<dbReference type="Proteomes" id="UP000712600">
    <property type="component" value="Unassembled WGS sequence"/>
</dbReference>
<dbReference type="EMBL" id="QGKX02001621">
    <property type="protein sequence ID" value="KAF3502602.1"/>
    <property type="molecule type" value="Genomic_DNA"/>
</dbReference>
<accession>A0A8S9NEX3</accession>
<evidence type="ECO:0000313" key="2">
    <source>
        <dbReference type="Proteomes" id="UP000712600"/>
    </source>
</evidence>
<name>A0A8S9NEX3_BRACR</name>
<protein>
    <submittedName>
        <fullName evidence="1">Uncharacterized protein</fullName>
    </submittedName>
</protein>